<dbReference type="AlphaFoldDB" id="A0A2T4XSS4"/>
<dbReference type="Proteomes" id="UP000241614">
    <property type="component" value="Unassembled WGS sequence"/>
</dbReference>
<evidence type="ECO:0000313" key="1">
    <source>
        <dbReference type="EMBL" id="PTM32975.1"/>
    </source>
</evidence>
<dbReference type="EMBL" id="PZPP01000067">
    <property type="protein sequence ID" value="PTM32975.1"/>
    <property type="molecule type" value="Genomic_DNA"/>
</dbReference>
<evidence type="ECO:0000313" key="2">
    <source>
        <dbReference type="Proteomes" id="UP000241614"/>
    </source>
</evidence>
<proteinExistence type="predicted"/>
<name>A0A2T4XSS4_ENTCL</name>
<sequence>KTDEKTVSLSKALNSPLINTVTTTTTEVKAEKKIQTKQTRVIPKIHEVVPELSNEDLAYINAVNQNEKINYIESKITNNEPITKEELKIIRTKNPNY</sequence>
<accession>A0A2T4XSS4</accession>
<gene>
    <name evidence="1" type="ORF">DA103_25550</name>
</gene>
<organism evidence="1 2">
    <name type="scientific">Enterobacter cloacae</name>
    <dbReference type="NCBI Taxonomy" id="550"/>
    <lineage>
        <taxon>Bacteria</taxon>
        <taxon>Pseudomonadati</taxon>
        <taxon>Pseudomonadota</taxon>
        <taxon>Gammaproteobacteria</taxon>
        <taxon>Enterobacterales</taxon>
        <taxon>Enterobacteriaceae</taxon>
        <taxon>Enterobacter</taxon>
        <taxon>Enterobacter cloacae complex</taxon>
    </lineage>
</organism>
<protein>
    <submittedName>
        <fullName evidence="1">Uncharacterized protein</fullName>
    </submittedName>
</protein>
<reference evidence="1 2" key="1">
    <citation type="submission" date="2018-04" db="EMBL/GenBank/DDBJ databases">
        <title>Genome sequencing reveals highly heavy metal resistance and biotechnology application of the novel Enterobacter cloacae amazonensis isolated from wastewater river in Manaus - Amazonas.</title>
        <authorList>
            <person name="Astolfi M.C.T."/>
            <person name="Carvalho E.B.D.S."/>
            <person name="Lacerda L.B."/>
            <person name="Pinto M.V."/>
            <person name="Nogueira V.B."/>
            <person name="Barros A.M."/>
            <person name="Astolfi-Filho S."/>
        </authorList>
    </citation>
    <scope>NUCLEOTIDE SEQUENCE [LARGE SCALE GENOMIC DNA]</scope>
    <source>
        <strain evidence="2">amazonensis</strain>
    </source>
</reference>
<comment type="caution">
    <text evidence="1">The sequence shown here is derived from an EMBL/GenBank/DDBJ whole genome shotgun (WGS) entry which is preliminary data.</text>
</comment>
<feature type="non-terminal residue" evidence="1">
    <location>
        <position position="1"/>
    </location>
</feature>